<name>A0ACC0IBJ1_9ERIC</name>
<gene>
    <name evidence="1" type="ORF">LOK49_LG03G00919</name>
</gene>
<evidence type="ECO:0000313" key="1">
    <source>
        <dbReference type="EMBL" id="KAI8022245.1"/>
    </source>
</evidence>
<reference evidence="1 2" key="1">
    <citation type="journal article" date="2022" name="Plant J.">
        <title>Chromosome-level genome of Camellia lanceoleosa provides a valuable resource for understanding genome evolution and self-incompatibility.</title>
        <authorList>
            <person name="Gong W."/>
            <person name="Xiao S."/>
            <person name="Wang L."/>
            <person name="Liao Z."/>
            <person name="Chang Y."/>
            <person name="Mo W."/>
            <person name="Hu G."/>
            <person name="Li W."/>
            <person name="Zhao G."/>
            <person name="Zhu H."/>
            <person name="Hu X."/>
            <person name="Ji K."/>
            <person name="Xiang X."/>
            <person name="Song Q."/>
            <person name="Yuan D."/>
            <person name="Jin S."/>
            <person name="Zhang L."/>
        </authorList>
    </citation>
    <scope>NUCLEOTIDE SEQUENCE [LARGE SCALE GENOMIC DNA]</scope>
    <source>
        <strain evidence="1">SQ_2022a</strain>
    </source>
</reference>
<protein>
    <submittedName>
        <fullName evidence="1">Uncharacterized protein</fullName>
    </submittedName>
</protein>
<proteinExistence type="predicted"/>
<evidence type="ECO:0000313" key="2">
    <source>
        <dbReference type="Proteomes" id="UP001060215"/>
    </source>
</evidence>
<accession>A0ACC0IBJ1</accession>
<dbReference type="EMBL" id="CM045763">
    <property type="protein sequence ID" value="KAI8022245.1"/>
    <property type="molecule type" value="Genomic_DNA"/>
</dbReference>
<keyword evidence="2" id="KW-1185">Reference proteome</keyword>
<organism evidence="1 2">
    <name type="scientific">Camellia lanceoleosa</name>
    <dbReference type="NCBI Taxonomy" id="1840588"/>
    <lineage>
        <taxon>Eukaryota</taxon>
        <taxon>Viridiplantae</taxon>
        <taxon>Streptophyta</taxon>
        <taxon>Embryophyta</taxon>
        <taxon>Tracheophyta</taxon>
        <taxon>Spermatophyta</taxon>
        <taxon>Magnoliopsida</taxon>
        <taxon>eudicotyledons</taxon>
        <taxon>Gunneridae</taxon>
        <taxon>Pentapetalae</taxon>
        <taxon>asterids</taxon>
        <taxon>Ericales</taxon>
        <taxon>Theaceae</taxon>
        <taxon>Camellia</taxon>
    </lineage>
</organism>
<sequence>MHMHGCFPHYVTYESNLLSRARGSGYEKNYTAHTLQSLDFLSYHLYNHLTHFQKTDPIDLTQSPTKKDEMGYNL</sequence>
<dbReference type="Proteomes" id="UP001060215">
    <property type="component" value="Chromosome 6"/>
</dbReference>
<comment type="caution">
    <text evidence="1">The sequence shown here is derived from an EMBL/GenBank/DDBJ whole genome shotgun (WGS) entry which is preliminary data.</text>
</comment>